<protein>
    <recommendedName>
        <fullName evidence="6">C3H1-type domain-containing protein</fullName>
    </recommendedName>
</protein>
<gene>
    <name evidence="7" type="ORF">K402DRAFT_404695</name>
</gene>
<keyword evidence="2 4" id="KW-0863">Zinc-finger</keyword>
<keyword evidence="8" id="KW-1185">Reference proteome</keyword>
<feature type="region of interest" description="Disordered" evidence="5">
    <location>
        <begin position="1034"/>
        <end position="1140"/>
    </location>
</feature>
<dbReference type="PANTHER" id="PTHR46557">
    <property type="entry name" value="SERINE/THREONINE-PROTEIN PHOSPHATASE 1 REGULATORY SUBUNIT 10-RELATED"/>
    <property type="match status" value="1"/>
</dbReference>
<feature type="region of interest" description="Disordered" evidence="5">
    <location>
        <begin position="875"/>
        <end position="902"/>
    </location>
</feature>
<dbReference type="InterPro" id="IPR041367">
    <property type="entry name" value="Znf-CCCH_4"/>
</dbReference>
<feature type="compositionally biased region" description="Basic and acidic residues" evidence="5">
    <location>
        <begin position="1078"/>
        <end position="1090"/>
    </location>
</feature>
<feature type="compositionally biased region" description="Gly residues" evidence="5">
    <location>
        <begin position="1126"/>
        <end position="1136"/>
    </location>
</feature>
<feature type="compositionally biased region" description="Acidic residues" evidence="5">
    <location>
        <begin position="321"/>
        <end position="342"/>
    </location>
</feature>
<feature type="compositionally biased region" description="Polar residues" evidence="5">
    <location>
        <begin position="1"/>
        <end position="20"/>
    </location>
</feature>
<dbReference type="Proteomes" id="UP000800041">
    <property type="component" value="Unassembled WGS sequence"/>
</dbReference>
<feature type="region of interest" description="Disordered" evidence="5">
    <location>
        <begin position="270"/>
        <end position="355"/>
    </location>
</feature>
<dbReference type="EMBL" id="ML977158">
    <property type="protein sequence ID" value="KAF1986276.1"/>
    <property type="molecule type" value="Genomic_DNA"/>
</dbReference>
<dbReference type="PANTHER" id="PTHR46557:SF1">
    <property type="entry name" value="SERINE_THREONINE-PROTEIN PHOSPHATASE 1 REGULATORY SUBUNIT 10"/>
    <property type="match status" value="1"/>
</dbReference>
<dbReference type="OrthoDB" id="4347at2759"/>
<evidence type="ECO:0000256" key="3">
    <source>
        <dbReference type="ARBA" id="ARBA00022833"/>
    </source>
</evidence>
<feature type="compositionally biased region" description="Low complexity" evidence="5">
    <location>
        <begin position="79"/>
        <end position="97"/>
    </location>
</feature>
<dbReference type="SMART" id="SM00356">
    <property type="entry name" value="ZnF_C3H1"/>
    <property type="match status" value="1"/>
</dbReference>
<accession>A0A6G1GZ83</accession>
<evidence type="ECO:0000313" key="8">
    <source>
        <dbReference type="Proteomes" id="UP000800041"/>
    </source>
</evidence>
<feature type="compositionally biased region" description="Low complexity" evidence="5">
    <location>
        <begin position="1009"/>
        <end position="1018"/>
    </location>
</feature>
<evidence type="ECO:0000256" key="1">
    <source>
        <dbReference type="ARBA" id="ARBA00022723"/>
    </source>
</evidence>
<feature type="compositionally biased region" description="Pro residues" evidence="5">
    <location>
        <begin position="1042"/>
        <end position="1052"/>
    </location>
</feature>
<keyword evidence="3 4" id="KW-0862">Zinc</keyword>
<dbReference type="Pfam" id="PF18044">
    <property type="entry name" value="zf-CCCH_4"/>
    <property type="match status" value="1"/>
</dbReference>
<feature type="compositionally biased region" description="Low complexity" evidence="5">
    <location>
        <begin position="1053"/>
        <end position="1076"/>
    </location>
</feature>
<feature type="region of interest" description="Disordered" evidence="5">
    <location>
        <begin position="917"/>
        <end position="941"/>
    </location>
</feature>
<feature type="compositionally biased region" description="Polar residues" evidence="5">
    <location>
        <begin position="32"/>
        <end position="43"/>
    </location>
</feature>
<feature type="zinc finger region" description="C3H1-type" evidence="4">
    <location>
        <begin position="1144"/>
        <end position="1165"/>
    </location>
</feature>
<feature type="region of interest" description="Disordered" evidence="5">
    <location>
        <begin position="531"/>
        <end position="627"/>
    </location>
</feature>
<feature type="compositionally biased region" description="Basic and acidic residues" evidence="5">
    <location>
        <begin position="695"/>
        <end position="709"/>
    </location>
</feature>
<evidence type="ECO:0000256" key="4">
    <source>
        <dbReference type="PROSITE-ProRule" id="PRU00723"/>
    </source>
</evidence>
<feature type="region of interest" description="Disordered" evidence="5">
    <location>
        <begin position="806"/>
        <end position="828"/>
    </location>
</feature>
<keyword evidence="1 4" id="KW-0479">Metal-binding</keyword>
<feature type="region of interest" description="Disordered" evidence="5">
    <location>
        <begin position="683"/>
        <end position="717"/>
    </location>
</feature>
<evidence type="ECO:0000313" key="7">
    <source>
        <dbReference type="EMBL" id="KAF1986276.1"/>
    </source>
</evidence>
<dbReference type="InterPro" id="IPR000571">
    <property type="entry name" value="Znf_CCCH"/>
</dbReference>
<dbReference type="GO" id="GO:0008270">
    <property type="term" value="F:zinc ion binding"/>
    <property type="evidence" value="ECO:0007669"/>
    <property type="project" value="UniProtKB-KW"/>
</dbReference>
<evidence type="ECO:0000259" key="6">
    <source>
        <dbReference type="PROSITE" id="PS50103"/>
    </source>
</evidence>
<feature type="region of interest" description="Disordered" evidence="5">
    <location>
        <begin position="993"/>
        <end position="1018"/>
    </location>
</feature>
<feature type="compositionally biased region" description="Polar residues" evidence="5">
    <location>
        <begin position="69"/>
        <end position="78"/>
    </location>
</feature>
<proteinExistence type="predicted"/>
<feature type="compositionally biased region" description="Low complexity" evidence="5">
    <location>
        <begin position="56"/>
        <end position="68"/>
    </location>
</feature>
<dbReference type="AlphaFoldDB" id="A0A6G1GZ83"/>
<dbReference type="PROSITE" id="PS50103">
    <property type="entry name" value="ZF_C3H1"/>
    <property type="match status" value="1"/>
</dbReference>
<dbReference type="GO" id="GO:0072357">
    <property type="term" value="C:PTW/PP1 phosphatase complex"/>
    <property type="evidence" value="ECO:0007669"/>
    <property type="project" value="TreeGrafter"/>
</dbReference>
<reference evidence="7" key="1">
    <citation type="journal article" date="2020" name="Stud. Mycol.">
        <title>101 Dothideomycetes genomes: a test case for predicting lifestyles and emergence of pathogens.</title>
        <authorList>
            <person name="Haridas S."/>
            <person name="Albert R."/>
            <person name="Binder M."/>
            <person name="Bloem J."/>
            <person name="Labutti K."/>
            <person name="Salamov A."/>
            <person name="Andreopoulos B."/>
            <person name="Baker S."/>
            <person name="Barry K."/>
            <person name="Bills G."/>
            <person name="Bluhm B."/>
            <person name="Cannon C."/>
            <person name="Castanera R."/>
            <person name="Culley D."/>
            <person name="Daum C."/>
            <person name="Ezra D."/>
            <person name="Gonzalez J."/>
            <person name="Henrissat B."/>
            <person name="Kuo A."/>
            <person name="Liang C."/>
            <person name="Lipzen A."/>
            <person name="Lutzoni F."/>
            <person name="Magnuson J."/>
            <person name="Mondo S."/>
            <person name="Nolan M."/>
            <person name="Ohm R."/>
            <person name="Pangilinan J."/>
            <person name="Park H.-J."/>
            <person name="Ramirez L."/>
            <person name="Alfaro M."/>
            <person name="Sun H."/>
            <person name="Tritt A."/>
            <person name="Yoshinaga Y."/>
            <person name="Zwiers L.-H."/>
            <person name="Turgeon B."/>
            <person name="Goodwin S."/>
            <person name="Spatafora J."/>
            <person name="Crous P."/>
            <person name="Grigoriev I."/>
        </authorList>
    </citation>
    <scope>NUCLEOTIDE SEQUENCE</scope>
    <source>
        <strain evidence="7">CBS 113979</strain>
    </source>
</reference>
<name>A0A6G1GZ83_9PEZI</name>
<feature type="domain" description="C3H1-type" evidence="6">
    <location>
        <begin position="1144"/>
        <end position="1165"/>
    </location>
</feature>
<evidence type="ECO:0000256" key="2">
    <source>
        <dbReference type="ARBA" id="ARBA00022771"/>
    </source>
</evidence>
<sequence>MASSNHVQSPPIPNTNSQPPFSDHDMYAYNNAYFNSAQDQQPFDPQWTVDPNLSLAAPQTTQTTNTPAFSQPWQNSPVHQHQQSHTQSQSQNAAARSSVYNPAATFYARSFSNSPVPHQNPGFAQNNFNRYQDAIDPSITSASPVGLQSRPANPVAHPTGTITPAALQAHNTAARQTNTPTYPDHVSNHTPSQQPLPRPTPVARPFPLNVPKGTYDGKTFTVTDENSLVKAMQSTRLHNFVHVSNATYDVPIKEAAIPNYVPRKSRRELKAMASQDPKLLSKIAKRSKSGKLSKTVTPKVDPAKSLMRSARSSAEPKEDESSSEEDTSDDSDYASSDSELEITEPSPLPPSRPQRAIEAVRYDTIKALWFPKRRIITTEQIRSGLKAYWEVVRTIRDRWRLDGDAVKQAIELKKIKDLDLLRERVASQRDMMEMAFKAALEHGHPSILRLFSENKPFLGLSSSFLADRNRENDFDGPMSTAALELLVQCTTLTKDKLEAANLPKVLARYTKKGNNKTQSLVKRILQNGANATQSTDVTKNEKAEAAKPAGSKVRSEPPQPARRPVPEAATGLKRARSVEGAGQPAKRIATAPAGASKAVGTVKRPNAAADKSTAPSGTANSAKPKVNQVVSKPTNFFAGLQSASKKSATTNGAAGVGSSVKKPATSAVPATKAKFSFNETMASLTRPKEQPASTKPEDVRPPETAEEKAKRLRKEQRRKMHVTWKDDAILCDIRLFTHDPEEETGRDPNMVRDFGDLGSEGRMFKQHHDKDIDDEEERVEDDNMMEWRIPSDIDFTDISQEERTRNYWPYGGGETRPTSGEIEVQQQRESTTLLAYYLDKNDIPPSPREPNDLSTEEVKPYVPFGPISDLVRTRQAALPPPPPQPGYGPNMNPPSNNTNPPDVQAILQSLLATQPQQNTPMRPVAPMPAAGPVQAQTPSSDTTNLESIFAQFSAQNAAAAQQAATPAYSAPAPDHSAAPEASLEAILANLRAHTSGPSQPAQPFPPAPGTAADPAAAATQPVDISSILAMVYQNTQQQQPQPQAPAPMPPMPAFGNGFNFNMGYNPQQQDQNQNNQGPREDPGRKRQREANDEDDYNQDGRGGGDGHRGGGGGNRKKSKWGKKRGGGGGGSSGGGREPPKFIYACTYYQLGNCKRGANCTFRHDD</sequence>
<dbReference type="GO" id="GO:0000785">
    <property type="term" value="C:chromatin"/>
    <property type="evidence" value="ECO:0007669"/>
    <property type="project" value="TreeGrafter"/>
</dbReference>
<feature type="compositionally biased region" description="Basic residues" evidence="5">
    <location>
        <begin position="1114"/>
        <end position="1125"/>
    </location>
</feature>
<dbReference type="InterPro" id="IPR036855">
    <property type="entry name" value="Znf_CCCH_sf"/>
</dbReference>
<evidence type="ECO:0000256" key="5">
    <source>
        <dbReference type="SAM" id="MobiDB-lite"/>
    </source>
</evidence>
<organism evidence="7 8">
    <name type="scientific">Aulographum hederae CBS 113979</name>
    <dbReference type="NCBI Taxonomy" id="1176131"/>
    <lineage>
        <taxon>Eukaryota</taxon>
        <taxon>Fungi</taxon>
        <taxon>Dikarya</taxon>
        <taxon>Ascomycota</taxon>
        <taxon>Pezizomycotina</taxon>
        <taxon>Dothideomycetes</taxon>
        <taxon>Pleosporomycetidae</taxon>
        <taxon>Aulographales</taxon>
        <taxon>Aulographaceae</taxon>
    </lineage>
</organism>
<dbReference type="SUPFAM" id="SSF90229">
    <property type="entry name" value="CCCH zinc finger"/>
    <property type="match status" value="1"/>
</dbReference>
<dbReference type="GO" id="GO:0008157">
    <property type="term" value="F:protein phosphatase 1 binding"/>
    <property type="evidence" value="ECO:0007669"/>
    <property type="project" value="TreeGrafter"/>
</dbReference>
<feature type="region of interest" description="Disordered" evidence="5">
    <location>
        <begin position="1"/>
        <end position="97"/>
    </location>
</feature>
<feature type="compositionally biased region" description="Low complexity" evidence="5">
    <location>
        <begin position="887"/>
        <end position="901"/>
    </location>
</feature>